<organism evidence="9 10">
    <name type="scientific">Exophiala spinifera</name>
    <dbReference type="NCBI Taxonomy" id="91928"/>
    <lineage>
        <taxon>Eukaryota</taxon>
        <taxon>Fungi</taxon>
        <taxon>Dikarya</taxon>
        <taxon>Ascomycota</taxon>
        <taxon>Pezizomycotina</taxon>
        <taxon>Eurotiomycetes</taxon>
        <taxon>Chaetothyriomycetidae</taxon>
        <taxon>Chaetothyriales</taxon>
        <taxon>Herpotrichiellaceae</taxon>
        <taxon>Exophiala</taxon>
    </lineage>
</organism>
<evidence type="ECO:0000256" key="5">
    <source>
        <dbReference type="ARBA" id="ARBA00023136"/>
    </source>
</evidence>
<dbReference type="SUPFAM" id="SSF103473">
    <property type="entry name" value="MFS general substrate transporter"/>
    <property type="match status" value="1"/>
</dbReference>
<reference evidence="9 10" key="1">
    <citation type="submission" date="2015-01" db="EMBL/GenBank/DDBJ databases">
        <title>The Genome Sequence of Exophiala spinifera CBS89968.</title>
        <authorList>
            <consortium name="The Broad Institute Genomics Platform"/>
            <person name="Cuomo C."/>
            <person name="de Hoog S."/>
            <person name="Gorbushina A."/>
            <person name="Stielow B."/>
            <person name="Teixiera M."/>
            <person name="Abouelleil A."/>
            <person name="Chapman S.B."/>
            <person name="Priest M."/>
            <person name="Young S.K."/>
            <person name="Wortman J."/>
            <person name="Nusbaum C."/>
            <person name="Birren B."/>
        </authorList>
    </citation>
    <scope>NUCLEOTIDE SEQUENCE [LARGE SCALE GENOMIC DNA]</scope>
    <source>
        <strain evidence="9 10">CBS 89968</strain>
    </source>
</reference>
<feature type="transmembrane region" description="Helical" evidence="7">
    <location>
        <begin position="452"/>
        <end position="473"/>
    </location>
</feature>
<dbReference type="GO" id="GO:0022857">
    <property type="term" value="F:transmembrane transporter activity"/>
    <property type="evidence" value="ECO:0007669"/>
    <property type="project" value="InterPro"/>
</dbReference>
<dbReference type="EMBL" id="KN847501">
    <property type="protein sequence ID" value="KIW10034.1"/>
    <property type="molecule type" value="Genomic_DNA"/>
</dbReference>
<dbReference type="RefSeq" id="XP_016230250.1">
    <property type="nucleotide sequence ID" value="XM_016386118.1"/>
</dbReference>
<feature type="transmembrane region" description="Helical" evidence="7">
    <location>
        <begin position="323"/>
        <end position="345"/>
    </location>
</feature>
<keyword evidence="4 7" id="KW-1133">Transmembrane helix</keyword>
<dbReference type="OrthoDB" id="6730379at2759"/>
<dbReference type="AlphaFoldDB" id="A0A0D2BFD5"/>
<feature type="transmembrane region" description="Helical" evidence="7">
    <location>
        <begin position="129"/>
        <end position="146"/>
    </location>
</feature>
<keyword evidence="2" id="KW-0813">Transport</keyword>
<proteinExistence type="inferred from homology"/>
<protein>
    <recommendedName>
        <fullName evidence="8">Major facilitator superfamily (MFS) profile domain-containing protein</fullName>
    </recommendedName>
</protein>
<dbReference type="GeneID" id="27338893"/>
<keyword evidence="10" id="KW-1185">Reference proteome</keyword>
<evidence type="ECO:0000256" key="6">
    <source>
        <dbReference type="ARBA" id="ARBA00037968"/>
    </source>
</evidence>
<feature type="transmembrane region" description="Helical" evidence="7">
    <location>
        <begin position="222"/>
        <end position="242"/>
    </location>
</feature>
<feature type="transmembrane region" description="Helical" evidence="7">
    <location>
        <begin position="188"/>
        <end position="210"/>
    </location>
</feature>
<dbReference type="VEuPathDB" id="FungiDB:PV08_11810"/>
<dbReference type="PROSITE" id="PS50850">
    <property type="entry name" value="MFS"/>
    <property type="match status" value="1"/>
</dbReference>
<evidence type="ECO:0000313" key="10">
    <source>
        <dbReference type="Proteomes" id="UP000053328"/>
    </source>
</evidence>
<evidence type="ECO:0000256" key="3">
    <source>
        <dbReference type="ARBA" id="ARBA00022692"/>
    </source>
</evidence>
<dbReference type="HOGENOM" id="CLU_001265_0_5_1"/>
<dbReference type="GO" id="GO:0016020">
    <property type="term" value="C:membrane"/>
    <property type="evidence" value="ECO:0007669"/>
    <property type="project" value="UniProtKB-SubCell"/>
</dbReference>
<sequence length="515" mass="58182">MSITEKDMSLQHQEQTVECEELKHRSDEVTDGDLALTILHTHFEPYTKEEEKRVLRKIDIRLALLMLFANGIQFVDKLTISQAATYGLIKEAHLKGQEFSLLITIFYIGYLVAQYPTNVLMQRFPTGKYITVNFVLWGITLTCMGACRSFGPFMVTRFLLGVFESCLNPGFVLITSSWWKREEQPARIAIWFCANGLISIPCGFIFYGVAHMNARGLFPYQWMFIFFGVFTILFGTTLWYLLPDSPIAARWLNERERLIAVERLKSNKTGVKNTHHKWPQVKEALRDAKVWMLVAAVFVHNMTNSVQTNFTGLIIRGFGYSPYQAVLLSIPSAAIFAVTILVVSFFLSSKYGEGKRILAIIICYIPGVVSCAILHASPLNEHTKGLHLFAVFFLGCVAACAGIMYSLLASNIAGYTKKTVSGTLFFVSFCVANIVSPQTFIAKEAPHYNTGIAVSLTAFCLNICLFAVLYIIYAVENRRRDQLEEGQVCEDDTRDLIDAFSDMTDGENKRMRYKL</sequence>
<gene>
    <name evidence="9" type="ORF">PV08_11810</name>
</gene>
<accession>A0A0D2BFD5</accession>
<evidence type="ECO:0000256" key="2">
    <source>
        <dbReference type="ARBA" id="ARBA00022448"/>
    </source>
</evidence>
<feature type="domain" description="Major facilitator superfamily (MFS) profile" evidence="8">
    <location>
        <begin position="62"/>
        <end position="479"/>
    </location>
</feature>
<evidence type="ECO:0000256" key="7">
    <source>
        <dbReference type="SAM" id="Phobius"/>
    </source>
</evidence>
<keyword evidence="3 7" id="KW-0812">Transmembrane</keyword>
<evidence type="ECO:0000256" key="1">
    <source>
        <dbReference type="ARBA" id="ARBA00004141"/>
    </source>
</evidence>
<comment type="similarity">
    <text evidence="6">Belongs to the major facilitator superfamily. Allantoate permease family.</text>
</comment>
<dbReference type="Gene3D" id="1.20.1250.20">
    <property type="entry name" value="MFS general substrate transporter like domains"/>
    <property type="match status" value="2"/>
</dbReference>
<comment type="subcellular location">
    <subcellularLocation>
        <location evidence="1">Membrane</location>
        <topology evidence="1">Multi-pass membrane protein</topology>
    </subcellularLocation>
</comment>
<dbReference type="Proteomes" id="UP000053328">
    <property type="component" value="Unassembled WGS sequence"/>
</dbReference>
<name>A0A0D2BFD5_9EURO</name>
<keyword evidence="5 7" id="KW-0472">Membrane</keyword>
<dbReference type="InterPro" id="IPR011701">
    <property type="entry name" value="MFS"/>
</dbReference>
<evidence type="ECO:0000256" key="4">
    <source>
        <dbReference type="ARBA" id="ARBA00022989"/>
    </source>
</evidence>
<dbReference type="InterPro" id="IPR020846">
    <property type="entry name" value="MFS_dom"/>
</dbReference>
<dbReference type="PANTHER" id="PTHR43791:SF97">
    <property type="entry name" value="ALLANTOATE TRANSPORTER, PUTATIVE (AFU_ORTHOLOGUE AFUA_1G14700)-RELATED"/>
    <property type="match status" value="1"/>
</dbReference>
<feature type="transmembrane region" description="Helical" evidence="7">
    <location>
        <begin position="357"/>
        <end position="376"/>
    </location>
</feature>
<evidence type="ECO:0000313" key="9">
    <source>
        <dbReference type="EMBL" id="KIW10034.1"/>
    </source>
</evidence>
<dbReference type="Pfam" id="PF07690">
    <property type="entry name" value="MFS_1"/>
    <property type="match status" value="1"/>
</dbReference>
<feature type="transmembrane region" description="Helical" evidence="7">
    <location>
        <begin position="158"/>
        <end position="176"/>
    </location>
</feature>
<dbReference type="PANTHER" id="PTHR43791">
    <property type="entry name" value="PERMEASE-RELATED"/>
    <property type="match status" value="1"/>
</dbReference>
<evidence type="ECO:0000259" key="8">
    <source>
        <dbReference type="PROSITE" id="PS50850"/>
    </source>
</evidence>
<feature type="transmembrane region" description="Helical" evidence="7">
    <location>
        <begin position="388"/>
        <end position="408"/>
    </location>
</feature>
<dbReference type="InterPro" id="IPR036259">
    <property type="entry name" value="MFS_trans_sf"/>
</dbReference>
<feature type="transmembrane region" description="Helical" evidence="7">
    <location>
        <begin position="420"/>
        <end position="440"/>
    </location>
</feature>
<feature type="transmembrane region" description="Helical" evidence="7">
    <location>
        <begin position="99"/>
        <end position="117"/>
    </location>
</feature>
<dbReference type="FunFam" id="1.20.1250.20:FF:000064">
    <property type="entry name" value="MFS allantoate transporter"/>
    <property type="match status" value="1"/>
</dbReference>